<evidence type="ECO:0000313" key="2">
    <source>
        <dbReference type="Proteomes" id="UP000256763"/>
    </source>
</evidence>
<evidence type="ECO:0000313" key="1">
    <source>
        <dbReference type="EMBL" id="RFA38206.1"/>
    </source>
</evidence>
<dbReference type="OrthoDB" id="6708408at2"/>
<dbReference type="Proteomes" id="UP000256763">
    <property type="component" value="Unassembled WGS sequence"/>
</dbReference>
<sequence length="254" mass="27639">MINETRGFHETSKIRHRRAGLALLPFSAQALLFDAEVGAAFWSHSPSGHMGTGDGNFDADDELGFGRENGFFGWAKFEPMLLPNIRVAYTPLDFDGSGRVDRTLRFGDIEVDAGQDVDSKLSLDQLDATIYIQPLSNVVSLGVGLNVRLMDGEAQVTANGQTDRISFSGPIPMLYGNAGVALPFTGLSANAEASAIAYSGNRLIDAQIGLRYHVAPFVRVEAGYRRYELKLDDFDDIDVDLSIDGPYLGLVARF</sequence>
<accession>A0A3E0WYU5</accession>
<proteinExistence type="predicted"/>
<dbReference type="EMBL" id="NFZW01000004">
    <property type="protein sequence ID" value="RFA38206.1"/>
    <property type="molecule type" value="Genomic_DNA"/>
</dbReference>
<gene>
    <name evidence="1" type="ORF">CAL65_05010</name>
</gene>
<protein>
    <recommendedName>
        <fullName evidence="3">Outer membrane protein</fullName>
    </recommendedName>
</protein>
<keyword evidence="2" id="KW-1185">Reference proteome</keyword>
<name>A0A3E0WYU5_9GAMM</name>
<dbReference type="AlphaFoldDB" id="A0A3E0WYU5"/>
<dbReference type="RefSeq" id="WP_116301054.1">
    <property type="nucleotide sequence ID" value="NZ_NFZV01000003.1"/>
</dbReference>
<comment type="caution">
    <text evidence="1">The sequence shown here is derived from an EMBL/GenBank/DDBJ whole genome shotgun (WGS) entry which is preliminary data.</text>
</comment>
<dbReference type="NCBIfam" id="TIGR04219">
    <property type="entry name" value="OMP_w_GlyGly"/>
    <property type="match status" value="1"/>
</dbReference>
<organism evidence="1 2">
    <name type="scientific">Alkalilimnicola ehrlichii</name>
    <dbReference type="NCBI Taxonomy" id="351052"/>
    <lineage>
        <taxon>Bacteria</taxon>
        <taxon>Pseudomonadati</taxon>
        <taxon>Pseudomonadota</taxon>
        <taxon>Gammaproteobacteria</taxon>
        <taxon>Chromatiales</taxon>
        <taxon>Ectothiorhodospiraceae</taxon>
        <taxon>Alkalilimnicola</taxon>
    </lineage>
</organism>
<reference evidence="2" key="1">
    <citation type="submission" date="2017-05" db="EMBL/GenBank/DDBJ databases">
        <authorList>
            <person name="Sharma S."/>
            <person name="Sidhu C."/>
            <person name="Pinnaka A.K."/>
        </authorList>
    </citation>
    <scope>NUCLEOTIDE SEQUENCE [LARGE SCALE GENOMIC DNA]</scope>
    <source>
        <strain evidence="2">AK93</strain>
    </source>
</reference>
<dbReference type="InterPro" id="IPR026387">
    <property type="entry name" value="OMP_w_GlyGly"/>
</dbReference>
<evidence type="ECO:0008006" key="3">
    <source>
        <dbReference type="Google" id="ProtNLM"/>
    </source>
</evidence>